<protein>
    <recommendedName>
        <fullName evidence="1">NAD(P)-binding domain-containing protein</fullName>
    </recommendedName>
</protein>
<organism evidence="2 3">
    <name type="scientific">Companilactobacillus kimchii</name>
    <dbReference type="NCBI Taxonomy" id="2801452"/>
    <lineage>
        <taxon>Bacteria</taxon>
        <taxon>Bacillati</taxon>
        <taxon>Bacillota</taxon>
        <taxon>Bacilli</taxon>
        <taxon>Lactobacillales</taxon>
        <taxon>Lactobacillaceae</taxon>
        <taxon>Companilactobacillus</taxon>
    </lineage>
</organism>
<name>A0A210PCM1_9LACO</name>
<sequence length="219" mass="24862">MKKILILGANGKIARIVEQRLLNNENYELTLLLRHTDRLKQLNSANNIKLVEGSVGDIKLLQSVMNDQDIVYANLNGSMEQWAKNIVESMQVSNVNKLIWITGSGLYHEVPDPFGSWVENYVGHESKEDTRRAARIIENSDLSYTIIRAAYMTNDEEVNYELTKKGESFKGTMISRASIADFVVKIINDPQKYALESFGISKPGTDDMLNEIRKIEHDI</sequence>
<proteinExistence type="predicted"/>
<reference evidence="2 3" key="1">
    <citation type="submission" date="2017-03" db="EMBL/GenBank/DDBJ databases">
        <title>Genome sequence of Lactobacillus kimchii KACC 12383.</title>
        <authorList>
            <person name="Chun J."/>
        </authorList>
    </citation>
    <scope>NUCLEOTIDE SEQUENCE [LARGE SCALE GENOMIC DNA]</scope>
    <source>
        <strain evidence="2 3">KACC 12383</strain>
    </source>
</reference>
<evidence type="ECO:0000313" key="2">
    <source>
        <dbReference type="EMBL" id="OWF34233.1"/>
    </source>
</evidence>
<dbReference type="SUPFAM" id="SSF51735">
    <property type="entry name" value="NAD(P)-binding Rossmann-fold domains"/>
    <property type="match status" value="1"/>
</dbReference>
<accession>A0A210PCM1</accession>
<comment type="caution">
    <text evidence="2">The sequence shown here is derived from an EMBL/GenBank/DDBJ whole genome shotgun (WGS) entry which is preliminary data.</text>
</comment>
<dbReference type="GO" id="GO:0004074">
    <property type="term" value="F:biliverdin reductase [NAD(P)H] activity"/>
    <property type="evidence" value="ECO:0007669"/>
    <property type="project" value="TreeGrafter"/>
</dbReference>
<dbReference type="RefSeq" id="WP_054642242.1">
    <property type="nucleotide sequence ID" value="NZ_LNUB01000004.1"/>
</dbReference>
<evidence type="ECO:0000259" key="1">
    <source>
        <dbReference type="Pfam" id="PF13460"/>
    </source>
</evidence>
<feature type="domain" description="NAD(P)-binding" evidence="1">
    <location>
        <begin position="8"/>
        <end position="190"/>
    </location>
</feature>
<evidence type="ECO:0000313" key="3">
    <source>
        <dbReference type="Proteomes" id="UP000196649"/>
    </source>
</evidence>
<dbReference type="Gene3D" id="3.40.50.720">
    <property type="entry name" value="NAD(P)-binding Rossmann-like Domain"/>
    <property type="match status" value="1"/>
</dbReference>
<dbReference type="GO" id="GO:0042602">
    <property type="term" value="F:riboflavin reductase (NADPH) activity"/>
    <property type="evidence" value="ECO:0007669"/>
    <property type="project" value="TreeGrafter"/>
</dbReference>
<dbReference type="PANTHER" id="PTHR43355:SF2">
    <property type="entry name" value="FLAVIN REDUCTASE (NADPH)"/>
    <property type="match status" value="1"/>
</dbReference>
<dbReference type="InterPro" id="IPR051606">
    <property type="entry name" value="Polyketide_Oxido-like"/>
</dbReference>
<dbReference type="PANTHER" id="PTHR43355">
    <property type="entry name" value="FLAVIN REDUCTASE (NADPH)"/>
    <property type="match status" value="1"/>
</dbReference>
<dbReference type="AlphaFoldDB" id="A0A210PCM1"/>
<dbReference type="InterPro" id="IPR016040">
    <property type="entry name" value="NAD(P)-bd_dom"/>
</dbReference>
<dbReference type="EMBL" id="MXAL01000001">
    <property type="protein sequence ID" value="OWF34233.1"/>
    <property type="molecule type" value="Genomic_DNA"/>
</dbReference>
<dbReference type="Pfam" id="PF13460">
    <property type="entry name" value="NAD_binding_10"/>
    <property type="match status" value="1"/>
</dbReference>
<dbReference type="Proteomes" id="UP000196649">
    <property type="component" value="Unassembled WGS sequence"/>
</dbReference>
<gene>
    <name evidence="2" type="ORF">LKACC12383_00146</name>
</gene>
<dbReference type="InterPro" id="IPR036291">
    <property type="entry name" value="NAD(P)-bd_dom_sf"/>
</dbReference>